<keyword evidence="7" id="KW-0067">ATP-binding</keyword>
<dbReference type="Pfam" id="PF02696">
    <property type="entry name" value="SelO"/>
    <property type="match status" value="1"/>
</dbReference>
<protein>
    <recommendedName>
        <fullName evidence="9">Selenoprotein O</fullName>
    </recommendedName>
</protein>
<dbReference type="GO" id="GO:0005524">
    <property type="term" value="F:ATP binding"/>
    <property type="evidence" value="ECO:0007669"/>
    <property type="project" value="UniProtKB-KW"/>
</dbReference>
<evidence type="ECO:0000256" key="7">
    <source>
        <dbReference type="ARBA" id="ARBA00022840"/>
    </source>
</evidence>
<keyword evidence="5" id="KW-0479">Metal-binding</keyword>
<evidence type="ECO:0000256" key="8">
    <source>
        <dbReference type="ARBA" id="ARBA00022842"/>
    </source>
</evidence>
<gene>
    <name evidence="11" type="ORF">TrLO_g12871</name>
</gene>
<feature type="signal peptide" evidence="10">
    <location>
        <begin position="1"/>
        <end position="17"/>
    </location>
</feature>
<dbReference type="InterPro" id="IPR003846">
    <property type="entry name" value="SelO"/>
</dbReference>
<dbReference type="PANTHER" id="PTHR32057:SF14">
    <property type="entry name" value="PROTEIN ADENYLYLTRANSFERASE SELO, MITOCHONDRIAL"/>
    <property type="match status" value="1"/>
</dbReference>
<dbReference type="OrthoDB" id="10254721at2759"/>
<evidence type="ECO:0000256" key="1">
    <source>
        <dbReference type="ARBA" id="ARBA00001946"/>
    </source>
</evidence>
<comment type="similarity">
    <text evidence="2">Belongs to the SELO family.</text>
</comment>
<keyword evidence="6" id="KW-0547">Nucleotide-binding</keyword>
<keyword evidence="3" id="KW-0808">Transferase</keyword>
<feature type="chain" id="PRO_5040886504" description="Selenoprotein O" evidence="10">
    <location>
        <begin position="18"/>
        <end position="546"/>
    </location>
</feature>
<sequence length="546" mass="60099">MKTSLLLIAISILTAHCTFLGFQNDPQEDSFPAELPYVKCLDGRYGLSCSNVCKPCPTDHHCDDGPVGSGKCYPIEQIPIMTSTLLPLYSPSISPRRKGLSCSASGESKIFTFSLDGTQPHSDIINTILGTDEALPTTVHNYSGHQFQDPNLTLLGDGRTHNFVINSTSYNTKGTGITKFSRPGTDGRSSFSHSCREFILSSYLNEIGIDIVDVKYLHLLPCTSDSLIRDYLYEGERNVILKGGVLTRVNEGGLHRLGSVTSKETFESVCKMVHEKCECERECFYRATVKAVGGTSAKWQVYGFVHGSLNTDNVLLNGVTVDVSVASFLKTFKLDWSVNLLDEEGVYSYGRAGEAMVWNLERLRETLGLGLELDLDAETLFNSAFRGEFETMLERRLGVVRGEELDEWFIAPRPHIAYGFLKWLQLSGANMNLAFHHLGGLVGGELGLEEYVRLVGGVGFGSMLGMWLTYFDGEGGKENLIVWNDSEVSKICNIFDDNASGNLPSLVRGFNESFSAMLESFKEGGGGDWGGRDLGGEEWQESCSIQ</sequence>
<dbReference type="PANTHER" id="PTHR32057">
    <property type="entry name" value="PROTEIN ADENYLYLTRANSFERASE SELO, MITOCHONDRIAL"/>
    <property type="match status" value="1"/>
</dbReference>
<evidence type="ECO:0000256" key="3">
    <source>
        <dbReference type="ARBA" id="ARBA00022679"/>
    </source>
</evidence>
<evidence type="ECO:0000313" key="12">
    <source>
        <dbReference type="Proteomes" id="UP001165122"/>
    </source>
</evidence>
<name>A0A9W7FPI3_9STRA</name>
<dbReference type="GO" id="GO:0070733">
    <property type="term" value="F:AMPylase activity"/>
    <property type="evidence" value="ECO:0007669"/>
    <property type="project" value="TreeGrafter"/>
</dbReference>
<evidence type="ECO:0000313" key="11">
    <source>
        <dbReference type="EMBL" id="GMI16507.1"/>
    </source>
</evidence>
<proteinExistence type="inferred from homology"/>
<keyword evidence="10" id="KW-0732">Signal</keyword>
<accession>A0A9W7FPI3</accession>
<evidence type="ECO:0000256" key="9">
    <source>
        <dbReference type="ARBA" id="ARBA00031547"/>
    </source>
</evidence>
<dbReference type="AlphaFoldDB" id="A0A9W7FPI3"/>
<evidence type="ECO:0000256" key="2">
    <source>
        <dbReference type="ARBA" id="ARBA00009747"/>
    </source>
</evidence>
<comment type="caution">
    <text evidence="11">The sequence shown here is derived from an EMBL/GenBank/DDBJ whole genome shotgun (WGS) entry which is preliminary data.</text>
</comment>
<dbReference type="GO" id="GO:0046872">
    <property type="term" value="F:metal ion binding"/>
    <property type="evidence" value="ECO:0007669"/>
    <property type="project" value="UniProtKB-KW"/>
</dbReference>
<dbReference type="EMBL" id="BRXW01000253">
    <property type="protein sequence ID" value="GMI16507.1"/>
    <property type="molecule type" value="Genomic_DNA"/>
</dbReference>
<evidence type="ECO:0000256" key="10">
    <source>
        <dbReference type="SAM" id="SignalP"/>
    </source>
</evidence>
<comment type="cofactor">
    <cofactor evidence="1">
        <name>Mg(2+)</name>
        <dbReference type="ChEBI" id="CHEBI:18420"/>
    </cofactor>
</comment>
<keyword evidence="8" id="KW-0460">Magnesium</keyword>
<keyword evidence="4" id="KW-0548">Nucleotidyltransferase</keyword>
<evidence type="ECO:0000256" key="5">
    <source>
        <dbReference type="ARBA" id="ARBA00022723"/>
    </source>
</evidence>
<evidence type="ECO:0000256" key="6">
    <source>
        <dbReference type="ARBA" id="ARBA00022741"/>
    </source>
</evidence>
<dbReference type="Proteomes" id="UP001165122">
    <property type="component" value="Unassembled WGS sequence"/>
</dbReference>
<reference evidence="12" key="1">
    <citation type="journal article" date="2023" name="Commun. Biol.">
        <title>Genome analysis of Parmales, the sister group of diatoms, reveals the evolutionary specialization of diatoms from phago-mixotrophs to photoautotrophs.</title>
        <authorList>
            <person name="Ban H."/>
            <person name="Sato S."/>
            <person name="Yoshikawa S."/>
            <person name="Yamada K."/>
            <person name="Nakamura Y."/>
            <person name="Ichinomiya M."/>
            <person name="Sato N."/>
            <person name="Blanc-Mathieu R."/>
            <person name="Endo H."/>
            <person name="Kuwata A."/>
            <person name="Ogata H."/>
        </authorList>
    </citation>
    <scope>NUCLEOTIDE SEQUENCE [LARGE SCALE GENOMIC DNA]</scope>
    <source>
        <strain evidence="12">NIES 3700</strain>
    </source>
</reference>
<organism evidence="11 12">
    <name type="scientific">Triparma laevis f. longispina</name>
    <dbReference type="NCBI Taxonomy" id="1714387"/>
    <lineage>
        <taxon>Eukaryota</taxon>
        <taxon>Sar</taxon>
        <taxon>Stramenopiles</taxon>
        <taxon>Ochrophyta</taxon>
        <taxon>Bolidophyceae</taxon>
        <taxon>Parmales</taxon>
        <taxon>Triparmaceae</taxon>
        <taxon>Triparma</taxon>
    </lineage>
</organism>
<keyword evidence="12" id="KW-1185">Reference proteome</keyword>
<evidence type="ECO:0000256" key="4">
    <source>
        <dbReference type="ARBA" id="ARBA00022695"/>
    </source>
</evidence>